<sequence>MKEPEMHLSFMKEIKGNKIYKVTRCDFTPENVGMIVARTQEGKEAPFESVEEAERFLEKYSL</sequence>
<gene>
    <name evidence="1" type="ORF">E0Y62_26610</name>
</gene>
<evidence type="ECO:0000313" key="2">
    <source>
        <dbReference type="Proteomes" id="UP000293846"/>
    </source>
</evidence>
<dbReference type="RefSeq" id="WP_131239555.1">
    <property type="nucleotide sequence ID" value="NZ_SJTH01000106.1"/>
</dbReference>
<reference evidence="1 2" key="1">
    <citation type="submission" date="2019-03" db="EMBL/GenBank/DDBJ databases">
        <authorList>
            <person name="Jensen L."/>
            <person name="Storgaard J."/>
            <person name="Sulaj E."/>
            <person name="Schramm A."/>
            <person name="Marshall I.P.G."/>
        </authorList>
    </citation>
    <scope>NUCLEOTIDE SEQUENCE [LARGE SCALE GENOMIC DNA]</scope>
    <source>
        <strain evidence="1 2">2017H2G3</strain>
    </source>
</reference>
<protein>
    <submittedName>
        <fullName evidence="1">Uncharacterized protein</fullName>
    </submittedName>
</protein>
<dbReference type="AlphaFoldDB" id="A0A4V2NTK0"/>
<name>A0A4V2NTK0_9BACI</name>
<dbReference type="Proteomes" id="UP000293846">
    <property type="component" value="Unassembled WGS sequence"/>
</dbReference>
<proteinExistence type="predicted"/>
<organism evidence="1 2">
    <name type="scientific">Cytobacillus praedii</name>
    <dbReference type="NCBI Taxonomy" id="1742358"/>
    <lineage>
        <taxon>Bacteria</taxon>
        <taxon>Bacillati</taxon>
        <taxon>Bacillota</taxon>
        <taxon>Bacilli</taxon>
        <taxon>Bacillales</taxon>
        <taxon>Bacillaceae</taxon>
        <taxon>Cytobacillus</taxon>
    </lineage>
</organism>
<evidence type="ECO:0000313" key="1">
    <source>
        <dbReference type="EMBL" id="TCJ00498.1"/>
    </source>
</evidence>
<accession>A0A4V2NTK0</accession>
<dbReference type="EMBL" id="SJTH01000106">
    <property type="protein sequence ID" value="TCJ00498.1"/>
    <property type="molecule type" value="Genomic_DNA"/>
</dbReference>
<keyword evidence="2" id="KW-1185">Reference proteome</keyword>
<comment type="caution">
    <text evidence="1">The sequence shown here is derived from an EMBL/GenBank/DDBJ whole genome shotgun (WGS) entry which is preliminary data.</text>
</comment>